<dbReference type="Proteomes" id="UP001201273">
    <property type="component" value="Unassembled WGS sequence"/>
</dbReference>
<reference evidence="2 3" key="1">
    <citation type="journal article" date="2022" name="Environ. Microbiol. Rep.">
        <title>Eco-phylogenetic analyses reveal divergent evolution of vitamin B12 metabolism in the marine bacterial family 'Psychromonadaceae'.</title>
        <authorList>
            <person name="Jin X."/>
            <person name="Yang Y."/>
            <person name="Cao H."/>
            <person name="Gao B."/>
            <person name="Zhao Z."/>
        </authorList>
    </citation>
    <scope>NUCLEOTIDE SEQUENCE [LARGE SCALE GENOMIC DNA]</scope>
    <source>
        <strain evidence="2 3">MKS20</strain>
    </source>
</reference>
<accession>A0ABS8W535</accession>
<evidence type="ECO:0000256" key="1">
    <source>
        <dbReference type="SAM" id="Phobius"/>
    </source>
</evidence>
<keyword evidence="1" id="KW-0472">Membrane</keyword>
<proteinExistence type="predicted"/>
<keyword evidence="1" id="KW-1133">Transmembrane helix</keyword>
<comment type="caution">
    <text evidence="2">The sequence shown here is derived from an EMBL/GenBank/DDBJ whole genome shotgun (WGS) entry which is preliminary data.</text>
</comment>
<keyword evidence="1" id="KW-0812">Transmembrane</keyword>
<dbReference type="RefSeq" id="WP_233050826.1">
    <property type="nucleotide sequence ID" value="NZ_JAIMJA010000001.1"/>
</dbReference>
<feature type="transmembrane region" description="Helical" evidence="1">
    <location>
        <begin position="30"/>
        <end position="47"/>
    </location>
</feature>
<organism evidence="2 3">
    <name type="scientific">Motilimonas cestriensis</name>
    <dbReference type="NCBI Taxonomy" id="2742685"/>
    <lineage>
        <taxon>Bacteria</taxon>
        <taxon>Pseudomonadati</taxon>
        <taxon>Pseudomonadota</taxon>
        <taxon>Gammaproteobacteria</taxon>
        <taxon>Alteromonadales</taxon>
        <taxon>Alteromonadales genera incertae sedis</taxon>
        <taxon>Motilimonas</taxon>
    </lineage>
</organism>
<name>A0ABS8W535_9GAMM</name>
<dbReference type="EMBL" id="JAIMJA010000001">
    <property type="protein sequence ID" value="MCE2593202.1"/>
    <property type="molecule type" value="Genomic_DNA"/>
</dbReference>
<evidence type="ECO:0000313" key="3">
    <source>
        <dbReference type="Proteomes" id="UP001201273"/>
    </source>
</evidence>
<evidence type="ECO:0008006" key="4">
    <source>
        <dbReference type="Google" id="ProtNLM"/>
    </source>
</evidence>
<evidence type="ECO:0000313" key="2">
    <source>
        <dbReference type="EMBL" id="MCE2593202.1"/>
    </source>
</evidence>
<protein>
    <recommendedName>
        <fullName evidence="4">Permease</fullName>
    </recommendedName>
</protein>
<keyword evidence="3" id="KW-1185">Reference proteome</keyword>
<sequence length="95" mass="10747">MKKVFIAIATTLIVVAIAVALESKHAGENLLIIAGLFLFLWPIIHAVKACPKQMPLYWVFINMFLGIIGYAFFLFFLFNKEKLNPSNINTSEEQT</sequence>
<gene>
    <name evidence="2" type="ORF">K6Y31_00005</name>
</gene>
<feature type="transmembrane region" description="Helical" evidence="1">
    <location>
        <begin position="56"/>
        <end position="78"/>
    </location>
</feature>